<comment type="caution">
    <text evidence="1">The sequence shown here is derived from an EMBL/GenBank/DDBJ whole genome shotgun (WGS) entry which is preliminary data.</text>
</comment>
<organism evidence="1 2">
    <name type="scientific">Candidatus Magnetoglobus multicellularis str. Araruama</name>
    <dbReference type="NCBI Taxonomy" id="890399"/>
    <lineage>
        <taxon>Bacteria</taxon>
        <taxon>Pseudomonadati</taxon>
        <taxon>Thermodesulfobacteriota</taxon>
        <taxon>Desulfobacteria</taxon>
        <taxon>Desulfobacterales</taxon>
        <taxon>Desulfobacteraceae</taxon>
        <taxon>Candidatus Magnetoglobus</taxon>
    </lineage>
</organism>
<reference evidence="2" key="1">
    <citation type="submission" date="2012-11" db="EMBL/GenBank/DDBJ databases">
        <authorList>
            <person name="Lucero-Rivera Y.E."/>
            <person name="Tovar-Ramirez D."/>
        </authorList>
    </citation>
    <scope>NUCLEOTIDE SEQUENCE [LARGE SCALE GENOMIC DNA]</scope>
    <source>
        <strain evidence="2">Araruama</strain>
    </source>
</reference>
<dbReference type="AlphaFoldDB" id="A0A1V1P4L9"/>
<evidence type="ECO:0000313" key="2">
    <source>
        <dbReference type="Proteomes" id="UP000189670"/>
    </source>
</evidence>
<evidence type="ECO:0000313" key="1">
    <source>
        <dbReference type="EMBL" id="ETR69748.1"/>
    </source>
</evidence>
<accession>A0A1V1P4L9</accession>
<dbReference type="Proteomes" id="UP000189670">
    <property type="component" value="Unassembled WGS sequence"/>
</dbReference>
<gene>
    <name evidence="1" type="ORF">OMM_09336</name>
</gene>
<protein>
    <submittedName>
        <fullName evidence="1">Uncharacterized protein</fullName>
    </submittedName>
</protein>
<name>A0A1V1P4L9_9BACT</name>
<dbReference type="EMBL" id="ATBP01000570">
    <property type="protein sequence ID" value="ETR69748.1"/>
    <property type="molecule type" value="Genomic_DNA"/>
</dbReference>
<proteinExistence type="predicted"/>
<sequence length="86" mass="10286">MLLLKLRGLVLLEKALLLLLMKYKNWQNNHLMPPMKLNVRLQMYRKVPMMPAMILKLFIQPLKIFLHLIPTLPVQLKHSIKLLMKF</sequence>